<dbReference type="KEGG" id="atz:M5E07_11510"/>
<sequence length="227" mass="24435">MKTNILLWAGLMLSSLSMSAFASNSDIDISRSCIKKNPLVSGENDPVLLKTYSQICDKKNADNKNGYLVQAAQRFQQIGRSEKALALVQQLEAEKVQGNTLTDVKFLAATDLANDALKQMRQKEMRYLSSDITYPAANELIRSIDSAKPASVLLETALNTAERNQSTSKSSKTKAAKSAKVATTAKTKAKTKSAATTSNKTKTSTTTVKVNTTNSNTNSSSNPFAGL</sequence>
<feature type="chain" id="PRO_5042116313" evidence="2">
    <location>
        <begin position="23"/>
        <end position="227"/>
    </location>
</feature>
<keyword evidence="4" id="KW-1185">Reference proteome</keyword>
<proteinExistence type="predicted"/>
<feature type="region of interest" description="Disordered" evidence="1">
    <location>
        <begin position="160"/>
        <end position="227"/>
    </location>
</feature>
<protein>
    <submittedName>
        <fullName evidence="3">Uncharacterized protein</fullName>
    </submittedName>
</protein>
<evidence type="ECO:0000313" key="3">
    <source>
        <dbReference type="EMBL" id="USE82431.1"/>
    </source>
</evidence>
<dbReference type="RefSeq" id="WP_252219375.1">
    <property type="nucleotide sequence ID" value="NZ_CP098732.1"/>
</dbReference>
<accession>A0AAE9RZC9</accession>
<evidence type="ECO:0000256" key="1">
    <source>
        <dbReference type="SAM" id="MobiDB-lite"/>
    </source>
</evidence>
<feature type="signal peptide" evidence="2">
    <location>
        <begin position="1"/>
        <end position="22"/>
    </location>
</feature>
<dbReference type="EMBL" id="CP098732">
    <property type="protein sequence ID" value="USE82431.1"/>
    <property type="molecule type" value="Genomic_DNA"/>
</dbReference>
<dbReference type="AlphaFoldDB" id="A0AAE9RZC9"/>
<evidence type="ECO:0000256" key="2">
    <source>
        <dbReference type="SAM" id="SignalP"/>
    </source>
</evidence>
<name>A0AAE9RZC9_9GAMM</name>
<evidence type="ECO:0000313" key="4">
    <source>
        <dbReference type="Proteomes" id="UP001056716"/>
    </source>
</evidence>
<dbReference type="Proteomes" id="UP001056716">
    <property type="component" value="Chromosome"/>
</dbReference>
<organism evidence="3 4">
    <name type="scientific">Acinetobacter tibetensis</name>
    <dbReference type="NCBI Taxonomy" id="2943497"/>
    <lineage>
        <taxon>Bacteria</taxon>
        <taxon>Pseudomonadati</taxon>
        <taxon>Pseudomonadota</taxon>
        <taxon>Gammaproteobacteria</taxon>
        <taxon>Moraxellales</taxon>
        <taxon>Moraxellaceae</taxon>
        <taxon>Acinetobacter</taxon>
    </lineage>
</organism>
<gene>
    <name evidence="3" type="ORF">M5E07_11510</name>
</gene>
<feature type="compositionally biased region" description="Low complexity" evidence="1">
    <location>
        <begin position="178"/>
        <end position="227"/>
    </location>
</feature>
<keyword evidence="2" id="KW-0732">Signal</keyword>
<reference evidence="3" key="1">
    <citation type="submission" date="2022-06" db="EMBL/GenBank/DDBJ databases">
        <title>Isolation, identification and characterization of iprodione-degrading strains in Lhasa, Tibet.</title>
        <authorList>
            <person name="Pan H."/>
        </authorList>
    </citation>
    <scope>NUCLEOTIDE SEQUENCE</scope>
    <source>
        <strain evidence="3">Y-23</strain>
    </source>
</reference>